<dbReference type="Pfam" id="PF00005">
    <property type="entry name" value="ABC_tran"/>
    <property type="match status" value="1"/>
</dbReference>
<evidence type="ECO:0000313" key="5">
    <source>
        <dbReference type="EMBL" id="PNG94313.1"/>
    </source>
</evidence>
<dbReference type="InterPro" id="IPR027417">
    <property type="entry name" value="P-loop_NTPase"/>
</dbReference>
<sequence length="269" mass="28874">MNGAEATQAPAAGAQPYVVLDGVGKVFTSTRTGERETVFEDFTLTVRQGELVAVVGASGTGKTTLLHLVAGLEEPDSGEIRLADGTGLQRIRGRSPGAGSARHRLGVVFQQPRLLDWISVRRNVELALTSAGLDPAGAARALADVGLAEYADRYPSVLSGGQRQRAAVARAFAVEPELILLDEPFSALDQLTARRLRLLLQELWTARPRTGLLVTHNPLEAAFLADRVIVLDGRPARVRAEFTVGLPRPRSPEDPRIFARHNEILAALG</sequence>
<gene>
    <name evidence="5" type="ORF">SMF913_10338</name>
</gene>
<dbReference type="InterPro" id="IPR003593">
    <property type="entry name" value="AAA+_ATPase"/>
</dbReference>
<accession>A0A2J7Z202</accession>
<evidence type="ECO:0000256" key="2">
    <source>
        <dbReference type="ARBA" id="ARBA00022741"/>
    </source>
</evidence>
<keyword evidence="6" id="KW-1185">Reference proteome</keyword>
<dbReference type="PROSITE" id="PS50893">
    <property type="entry name" value="ABC_TRANSPORTER_2"/>
    <property type="match status" value="1"/>
</dbReference>
<organism evidence="5 6">
    <name type="scientific">Streptomyces malaysiensis</name>
    <dbReference type="NCBI Taxonomy" id="92644"/>
    <lineage>
        <taxon>Bacteria</taxon>
        <taxon>Bacillati</taxon>
        <taxon>Actinomycetota</taxon>
        <taxon>Actinomycetes</taxon>
        <taxon>Kitasatosporales</taxon>
        <taxon>Streptomycetaceae</taxon>
        <taxon>Streptomyces</taxon>
        <taxon>Streptomyces violaceusniger group</taxon>
    </lineage>
</organism>
<dbReference type="PANTHER" id="PTHR42788">
    <property type="entry name" value="TAURINE IMPORT ATP-BINDING PROTEIN-RELATED"/>
    <property type="match status" value="1"/>
</dbReference>
<keyword evidence="3 5" id="KW-0067">ATP-binding</keyword>
<dbReference type="AlphaFoldDB" id="A0A2J7Z202"/>
<feature type="domain" description="ABC transporter" evidence="4">
    <location>
        <begin position="18"/>
        <end position="258"/>
    </location>
</feature>
<dbReference type="SUPFAM" id="SSF52540">
    <property type="entry name" value="P-loop containing nucleoside triphosphate hydrolases"/>
    <property type="match status" value="1"/>
</dbReference>
<dbReference type="Gene3D" id="3.40.50.300">
    <property type="entry name" value="P-loop containing nucleotide triphosphate hydrolases"/>
    <property type="match status" value="1"/>
</dbReference>
<dbReference type="GO" id="GO:0016887">
    <property type="term" value="F:ATP hydrolysis activity"/>
    <property type="evidence" value="ECO:0007669"/>
    <property type="project" value="InterPro"/>
</dbReference>
<evidence type="ECO:0000313" key="6">
    <source>
        <dbReference type="Proteomes" id="UP000236520"/>
    </source>
</evidence>
<comment type="caution">
    <text evidence="5">The sequence shown here is derived from an EMBL/GenBank/DDBJ whole genome shotgun (WGS) entry which is preliminary data.</text>
</comment>
<dbReference type="InterPro" id="IPR050166">
    <property type="entry name" value="ABC_transporter_ATP-bind"/>
</dbReference>
<keyword evidence="2" id="KW-0547">Nucleotide-binding</keyword>
<dbReference type="Proteomes" id="UP000236520">
    <property type="component" value="Unassembled WGS sequence"/>
</dbReference>
<dbReference type="InterPro" id="IPR017871">
    <property type="entry name" value="ABC_transporter-like_CS"/>
</dbReference>
<protein>
    <submittedName>
        <fullName evidence="5">Aliphatic sulfonates import ATP-binding protein SsuB</fullName>
    </submittedName>
</protein>
<dbReference type="PANTHER" id="PTHR42788:SF19">
    <property type="entry name" value="ALIPHATIC SULFONATES IMPORT ATP-BINDING PROTEIN SSUB 2"/>
    <property type="match status" value="1"/>
</dbReference>
<dbReference type="GO" id="GO:0005524">
    <property type="term" value="F:ATP binding"/>
    <property type="evidence" value="ECO:0007669"/>
    <property type="project" value="UniProtKB-KW"/>
</dbReference>
<dbReference type="PROSITE" id="PS00211">
    <property type="entry name" value="ABC_TRANSPORTER_1"/>
    <property type="match status" value="1"/>
</dbReference>
<dbReference type="InterPro" id="IPR003439">
    <property type="entry name" value="ABC_transporter-like_ATP-bd"/>
</dbReference>
<proteinExistence type="predicted"/>
<keyword evidence="1" id="KW-0813">Transport</keyword>
<evidence type="ECO:0000256" key="1">
    <source>
        <dbReference type="ARBA" id="ARBA00022448"/>
    </source>
</evidence>
<dbReference type="RefSeq" id="WP_102933139.1">
    <property type="nucleotide sequence ID" value="NZ_LJIW01000001.1"/>
</dbReference>
<name>A0A2J7Z202_STRMQ</name>
<evidence type="ECO:0000256" key="3">
    <source>
        <dbReference type="ARBA" id="ARBA00022840"/>
    </source>
</evidence>
<dbReference type="SMART" id="SM00382">
    <property type="entry name" value="AAA"/>
    <property type="match status" value="1"/>
</dbReference>
<reference evidence="5 6" key="1">
    <citation type="submission" date="2015-09" db="EMBL/GenBank/DDBJ databases">
        <title>Genome sequence, genome mining and natural product profiling of a biocontrol bacterium Streptomyces malaysiensis F913.</title>
        <authorList>
            <person name="Xu Y."/>
            <person name="Wei J."/>
            <person name="Xie J."/>
            <person name="Li T."/>
            <person name="Zhou Z."/>
        </authorList>
    </citation>
    <scope>NUCLEOTIDE SEQUENCE [LARGE SCALE GENOMIC DNA]</scope>
    <source>
        <strain evidence="5 6">F913</strain>
    </source>
</reference>
<dbReference type="EMBL" id="LJIW01000001">
    <property type="protein sequence ID" value="PNG94313.1"/>
    <property type="molecule type" value="Genomic_DNA"/>
</dbReference>
<evidence type="ECO:0000259" key="4">
    <source>
        <dbReference type="PROSITE" id="PS50893"/>
    </source>
</evidence>